<accession>A0A3B1CE36</accession>
<keyword evidence="2" id="KW-0808">Transferase</keyword>
<feature type="domain" description="Methyltransferase type 11" evidence="1">
    <location>
        <begin position="45"/>
        <end position="135"/>
    </location>
</feature>
<reference evidence="2" key="1">
    <citation type="submission" date="2018-06" db="EMBL/GenBank/DDBJ databases">
        <authorList>
            <person name="Zhirakovskaya E."/>
        </authorList>
    </citation>
    <scope>NUCLEOTIDE SEQUENCE</scope>
</reference>
<dbReference type="EMBL" id="UOGC01000135">
    <property type="protein sequence ID" value="VAX22208.1"/>
    <property type="molecule type" value="Genomic_DNA"/>
</dbReference>
<dbReference type="InterPro" id="IPR013216">
    <property type="entry name" value="Methyltransf_11"/>
</dbReference>
<dbReference type="PANTHER" id="PTHR43591:SF24">
    <property type="entry name" value="2-METHOXY-6-POLYPRENYL-1,4-BENZOQUINOL METHYLASE, MITOCHONDRIAL"/>
    <property type="match status" value="1"/>
</dbReference>
<dbReference type="InterPro" id="IPR029063">
    <property type="entry name" value="SAM-dependent_MTases_sf"/>
</dbReference>
<dbReference type="Gene3D" id="3.40.50.150">
    <property type="entry name" value="Vaccinia Virus protein VP39"/>
    <property type="match status" value="1"/>
</dbReference>
<dbReference type="CDD" id="cd02440">
    <property type="entry name" value="AdoMet_MTases"/>
    <property type="match status" value="1"/>
</dbReference>
<dbReference type="PANTHER" id="PTHR43591">
    <property type="entry name" value="METHYLTRANSFERASE"/>
    <property type="match status" value="1"/>
</dbReference>
<protein>
    <submittedName>
        <fullName evidence="2">Phosphatidylethanolamine N-methyltransferase</fullName>
        <ecNumber evidence="2">2.1.1.17</ecNumber>
    </submittedName>
</protein>
<dbReference type="GO" id="GO:0004608">
    <property type="term" value="F:phosphatidylethanolamine N-methyltransferase activity"/>
    <property type="evidence" value="ECO:0007669"/>
    <property type="project" value="UniProtKB-EC"/>
</dbReference>
<keyword evidence="2" id="KW-0489">Methyltransferase</keyword>
<evidence type="ECO:0000259" key="1">
    <source>
        <dbReference type="Pfam" id="PF08241"/>
    </source>
</evidence>
<dbReference type="EC" id="2.1.1.17" evidence="2"/>
<dbReference type="GO" id="GO:0032259">
    <property type="term" value="P:methylation"/>
    <property type="evidence" value="ECO:0007669"/>
    <property type="project" value="UniProtKB-KW"/>
</dbReference>
<name>A0A3B1CE36_9ZZZZ</name>
<gene>
    <name evidence="2" type="ORF">MNBD_NITROSPINAE01-853</name>
</gene>
<evidence type="ECO:0000313" key="2">
    <source>
        <dbReference type="EMBL" id="VAX22208.1"/>
    </source>
</evidence>
<organism evidence="2">
    <name type="scientific">hydrothermal vent metagenome</name>
    <dbReference type="NCBI Taxonomy" id="652676"/>
    <lineage>
        <taxon>unclassified sequences</taxon>
        <taxon>metagenomes</taxon>
        <taxon>ecological metagenomes</taxon>
    </lineage>
</organism>
<dbReference type="SUPFAM" id="SSF53335">
    <property type="entry name" value="S-adenosyl-L-methionine-dependent methyltransferases"/>
    <property type="match status" value="1"/>
</dbReference>
<dbReference type="AlphaFoldDB" id="A0A3B1CE36"/>
<sequence length="213" mass="24506">MEYDSIKKIYNSYAHCYDFFFKQFFHPRQKRAIEELVFKPGDVILDVGVGTGLTLPLYPSDCKVIGIDISADMLKQAKKKVADRGLTNVTLIEMDACNMSFEENSFDHVVATHIISVVPEPVKVMNEMRRVGKVDCSMVVVNHFVSSNPVVAKVENFCDPFFRKIGWRMDMRLEDFVDAANLEVYKTSQLNKIDLWQILHINNNKEYALQLDN</sequence>
<dbReference type="Pfam" id="PF08241">
    <property type="entry name" value="Methyltransf_11"/>
    <property type="match status" value="1"/>
</dbReference>
<proteinExistence type="predicted"/>